<dbReference type="OrthoDB" id="2385703at2759"/>
<reference evidence="1" key="1">
    <citation type="submission" date="2021-06" db="EMBL/GenBank/DDBJ databases">
        <authorList>
            <person name="Kallberg Y."/>
            <person name="Tangrot J."/>
            <person name="Rosling A."/>
        </authorList>
    </citation>
    <scope>NUCLEOTIDE SEQUENCE</scope>
    <source>
        <strain evidence="1">MT106</strain>
    </source>
</reference>
<evidence type="ECO:0000313" key="1">
    <source>
        <dbReference type="EMBL" id="CAG8496964.1"/>
    </source>
</evidence>
<proteinExistence type="predicted"/>
<gene>
    <name evidence="1" type="ORF">AGERDE_LOCUS4048</name>
</gene>
<dbReference type="InterPro" id="IPR009057">
    <property type="entry name" value="Homeodomain-like_sf"/>
</dbReference>
<dbReference type="SUPFAM" id="SSF46689">
    <property type="entry name" value="Homeodomain-like"/>
    <property type="match status" value="1"/>
</dbReference>
<dbReference type="Gene3D" id="1.10.10.10">
    <property type="entry name" value="Winged helix-like DNA-binding domain superfamily/Winged helix DNA-binding domain"/>
    <property type="match status" value="1"/>
</dbReference>
<evidence type="ECO:0000313" key="2">
    <source>
        <dbReference type="Proteomes" id="UP000789831"/>
    </source>
</evidence>
<protein>
    <submittedName>
        <fullName evidence="1">2392_t:CDS:1</fullName>
    </submittedName>
</protein>
<sequence length="72" mass="8131">MKAIPVEQRANIYALVQEGYPTRVVANKAKVSQSMVVKICKRYAAEATFLPEPRSGCPRLLTENQENPVQWL</sequence>
<dbReference type="Proteomes" id="UP000789831">
    <property type="component" value="Unassembled WGS sequence"/>
</dbReference>
<dbReference type="EMBL" id="CAJVPL010000437">
    <property type="protein sequence ID" value="CAG8496964.1"/>
    <property type="molecule type" value="Genomic_DNA"/>
</dbReference>
<accession>A0A9N8ZIJ4</accession>
<name>A0A9N8ZIJ4_9GLOM</name>
<dbReference type="InterPro" id="IPR036388">
    <property type="entry name" value="WH-like_DNA-bd_sf"/>
</dbReference>
<organism evidence="1 2">
    <name type="scientific">Ambispora gerdemannii</name>
    <dbReference type="NCBI Taxonomy" id="144530"/>
    <lineage>
        <taxon>Eukaryota</taxon>
        <taxon>Fungi</taxon>
        <taxon>Fungi incertae sedis</taxon>
        <taxon>Mucoromycota</taxon>
        <taxon>Glomeromycotina</taxon>
        <taxon>Glomeromycetes</taxon>
        <taxon>Archaeosporales</taxon>
        <taxon>Ambisporaceae</taxon>
        <taxon>Ambispora</taxon>
    </lineage>
</organism>
<keyword evidence="2" id="KW-1185">Reference proteome</keyword>
<comment type="caution">
    <text evidence="1">The sequence shown here is derived from an EMBL/GenBank/DDBJ whole genome shotgun (WGS) entry which is preliminary data.</text>
</comment>
<dbReference type="AlphaFoldDB" id="A0A9N8ZIJ4"/>